<name>A0AC11CUS5_SHEEP</name>
<reference evidence="1" key="3">
    <citation type="submission" date="2025-09" db="UniProtKB">
        <authorList>
            <consortium name="Ensembl"/>
        </authorList>
    </citation>
    <scope>IDENTIFICATION</scope>
</reference>
<protein>
    <submittedName>
        <fullName evidence="1">Uncharacterized protein</fullName>
    </submittedName>
</protein>
<proteinExistence type="predicted"/>
<sequence>MNQFSSVAQLCPTLCDPVITARQASLSITNPWSSLRLTSIKSVMPSSHLILCCPLLLLPPIPPSIRVFSSESTLRMRWPKYWSFSFSIIPSKEIPGLISFRMDWLDLLAVQATLKSLLQHHSLKASILWGSAFLNTVQLSHPYMTTGKTIALTRWTLVGKVMSLLLNMLSRLVITFLPRSKHLLIAWLQSPSAVILEPQKIKPDTVSTVSPSISHEVMGPGTMIFVF</sequence>
<reference evidence="1" key="2">
    <citation type="submission" date="2025-08" db="UniProtKB">
        <authorList>
            <consortium name="Ensembl"/>
        </authorList>
    </citation>
    <scope>IDENTIFICATION</scope>
</reference>
<dbReference type="Ensembl" id="ENSOART00020080485.1">
    <property type="protein sequence ID" value="ENSOARP00020035397.1"/>
    <property type="gene ID" value="ENSOARG00020035535.1"/>
</dbReference>
<organism evidence="1">
    <name type="scientific">Ovis aries</name>
    <name type="common">Sheep</name>
    <dbReference type="NCBI Taxonomy" id="9940"/>
    <lineage>
        <taxon>Eukaryota</taxon>
        <taxon>Metazoa</taxon>
        <taxon>Chordata</taxon>
        <taxon>Craniata</taxon>
        <taxon>Vertebrata</taxon>
        <taxon>Euteleostomi</taxon>
        <taxon>Mammalia</taxon>
        <taxon>Eutheria</taxon>
        <taxon>Laurasiatheria</taxon>
        <taxon>Artiodactyla</taxon>
        <taxon>Ruminantia</taxon>
        <taxon>Pecora</taxon>
        <taxon>Bovidae</taxon>
        <taxon>Caprinae</taxon>
        <taxon>Ovis</taxon>
    </lineage>
</organism>
<accession>A0AC11CUS5</accession>
<evidence type="ECO:0000313" key="1">
    <source>
        <dbReference type="Ensembl" id="ENSOARP00020035397.1"/>
    </source>
</evidence>
<reference evidence="1" key="1">
    <citation type="submission" date="2020-11" db="EMBL/GenBank/DDBJ databases">
        <authorList>
            <person name="Davenport K.M."/>
            <person name="Bickhart D.M."/>
            <person name="Smith T.P.L."/>
            <person name="Murdoch B.M."/>
            <person name="Rosen B.D."/>
        </authorList>
    </citation>
    <scope>NUCLEOTIDE SEQUENCE [LARGE SCALE GENOMIC DNA]</scope>
    <source>
        <strain evidence="1">OAR_USU_Benz2616</strain>
    </source>
</reference>